<comment type="caution">
    <text evidence="3">The sequence shown here is derived from an EMBL/GenBank/DDBJ whole genome shotgun (WGS) entry which is preliminary data.</text>
</comment>
<dbReference type="Proteomes" id="UP000054869">
    <property type="component" value="Unassembled WGS sequence"/>
</dbReference>
<name>A0A0W0VGV0_9GAMM</name>
<feature type="compositionally biased region" description="Low complexity" evidence="1">
    <location>
        <begin position="101"/>
        <end position="138"/>
    </location>
</feature>
<dbReference type="RefSeq" id="WP_408606907.1">
    <property type="nucleotide sequence ID" value="NZ_CAAAJD010000029.1"/>
</dbReference>
<evidence type="ECO:0000313" key="4">
    <source>
        <dbReference type="Proteomes" id="UP000054869"/>
    </source>
</evidence>
<accession>A0A0W0VGV0</accession>
<evidence type="ECO:0000256" key="2">
    <source>
        <dbReference type="SAM" id="Phobius"/>
    </source>
</evidence>
<feature type="compositionally biased region" description="Low complexity" evidence="1">
    <location>
        <begin position="150"/>
        <end position="159"/>
    </location>
</feature>
<evidence type="ECO:0000256" key="1">
    <source>
        <dbReference type="SAM" id="MobiDB-lite"/>
    </source>
</evidence>
<keyword evidence="2" id="KW-0812">Transmembrane</keyword>
<dbReference type="InterPro" id="IPR022073">
    <property type="entry name" value="T4BSS_DotH_IcmK"/>
</dbReference>
<keyword evidence="2" id="KW-1133">Transmembrane helix</keyword>
<feature type="region of interest" description="Disordered" evidence="1">
    <location>
        <begin position="101"/>
        <end position="161"/>
    </location>
</feature>
<proteinExistence type="predicted"/>
<feature type="transmembrane region" description="Helical" evidence="2">
    <location>
        <begin position="58"/>
        <end position="77"/>
    </location>
</feature>
<reference evidence="3 4" key="1">
    <citation type="submission" date="2015-11" db="EMBL/GenBank/DDBJ databases">
        <title>Genomic analysis of 38 Legionella species identifies large and diverse effector repertoires.</title>
        <authorList>
            <person name="Burstein D."/>
            <person name="Amaro F."/>
            <person name="Zusman T."/>
            <person name="Lifshitz Z."/>
            <person name="Cohen O."/>
            <person name="Gilbert J.A."/>
            <person name="Pupko T."/>
            <person name="Shuman H.A."/>
            <person name="Segal G."/>
        </authorList>
    </citation>
    <scope>NUCLEOTIDE SEQUENCE [LARGE SCALE GENOMIC DNA]</scope>
    <source>
        <strain evidence="3 4">ATCC 49751</strain>
    </source>
</reference>
<evidence type="ECO:0000313" key="3">
    <source>
        <dbReference type="EMBL" id="KTD19360.1"/>
    </source>
</evidence>
<dbReference type="Pfam" id="PF12293">
    <property type="entry name" value="T4BSS_DotH_IcmK"/>
    <property type="match status" value="1"/>
</dbReference>
<dbReference type="PATRIC" id="fig|45067.4.peg.2206"/>
<dbReference type="AlphaFoldDB" id="A0A0W0VGV0"/>
<feature type="compositionally biased region" description="Pro residues" evidence="1">
    <location>
        <begin position="139"/>
        <end position="149"/>
    </location>
</feature>
<dbReference type="eggNOG" id="ENOG5032SK2">
    <property type="taxonomic scope" value="Bacteria"/>
</dbReference>
<organism evidence="3 4">
    <name type="scientific">Legionella lansingensis</name>
    <dbReference type="NCBI Taxonomy" id="45067"/>
    <lineage>
        <taxon>Bacteria</taxon>
        <taxon>Pseudomonadati</taxon>
        <taxon>Pseudomonadota</taxon>
        <taxon>Gammaproteobacteria</taxon>
        <taxon>Legionellales</taxon>
        <taxon>Legionellaceae</taxon>
        <taxon>Legionella</taxon>
    </lineage>
</organism>
<keyword evidence="4" id="KW-1185">Reference proteome</keyword>
<dbReference type="EMBL" id="LNYI01000051">
    <property type="protein sequence ID" value="KTD19360.1"/>
    <property type="molecule type" value="Genomic_DNA"/>
</dbReference>
<keyword evidence="2" id="KW-0472">Membrane</keyword>
<dbReference type="STRING" id="45067.Llan_2098"/>
<protein>
    <submittedName>
        <fullName evidence="3">IcmK protein</fullName>
    </submittedName>
</protein>
<sequence length="421" mass="45681">MNRSLSKFYYCGGELLHRCGARILMYWRVHCGSALRFSSHFAHHSEFRKRSNKKKKQAVHWIAIISILILDSLHLTYATDQSDSAQQALQQLRLLQQKLSQGTNAQGQPAPAAPTPTQATQATQATQPAPAGQTTTTPPAGPPPTPQAAPPQEAASAGPTEADNELIDTQAFDGVTRQLFPLTPEQIVRLKQLYHASEYAQAATAGTPPKPTATSQFVNLSPGSTPPVIRLSQGFVSSLVFLDSTGAPWPISAYDLGDPASFNIQWDKTSNTLMIQSLKLYTYGNLAVRLRGLNTPVMLTLIPGQKAVDYRVDLRVQGYGPNAKAMPMEEGIPPSASDILLHVLDGVPPPGSQRLTVSGGDARAWLLNEKMYVRTNLTILSPGWIGSMTSADGMHAYEMQKSPVLLVSWHGKVMQLKVEGL</sequence>
<gene>
    <name evidence="3" type="ORF">Llan_2098</name>
</gene>